<dbReference type="RefSeq" id="WP_228106483.1">
    <property type="nucleotide sequence ID" value="NZ_CP101637.1"/>
</dbReference>
<keyword evidence="2" id="KW-1185">Reference proteome</keyword>
<protein>
    <submittedName>
        <fullName evidence="1">Uncharacterized protein</fullName>
    </submittedName>
</protein>
<proteinExistence type="predicted"/>
<evidence type="ECO:0000313" key="1">
    <source>
        <dbReference type="EMBL" id="WMT82347.1"/>
    </source>
</evidence>
<sequence length="169" mass="20150">MKLKDMYASVKFYSYNSKYSIYCHFEQDNYYYLSNLHQGGLIVAKDGQLERIGNELTLYRCELPRIEVTVEELINAYEEDFLFADKLYRRKPILINGEVDSINIVHKSKVLVYLKTNSRNYIIECYFAFEEDFDYLFNLKKGDKLKMSTGRLFRRKNVLRVSDCTVFKC</sequence>
<accession>A0ABY9Q6Z0</accession>
<evidence type="ECO:0000313" key="2">
    <source>
        <dbReference type="Proteomes" id="UP001235030"/>
    </source>
</evidence>
<dbReference type="InterPro" id="IPR024422">
    <property type="entry name" value="Protein_unknown_function_OB"/>
</dbReference>
<name>A0ABY9Q6Z0_9FIRM</name>
<gene>
    <name evidence="1" type="ORF">TEMA_27180</name>
</gene>
<organism evidence="1 2">
    <name type="scientific">Terrisporobacter mayombei</name>
    <dbReference type="NCBI Taxonomy" id="1541"/>
    <lineage>
        <taxon>Bacteria</taxon>
        <taxon>Bacillati</taxon>
        <taxon>Bacillota</taxon>
        <taxon>Clostridia</taxon>
        <taxon>Peptostreptococcales</taxon>
        <taxon>Peptostreptococcaceae</taxon>
        <taxon>Terrisporobacter</taxon>
    </lineage>
</organism>
<dbReference type="Pfam" id="PF12869">
    <property type="entry name" value="tRNA_anti-like"/>
    <property type="match status" value="1"/>
</dbReference>
<dbReference type="Proteomes" id="UP001235030">
    <property type="component" value="Chromosome"/>
</dbReference>
<dbReference type="EMBL" id="CP101637">
    <property type="protein sequence ID" value="WMT82347.1"/>
    <property type="molecule type" value="Genomic_DNA"/>
</dbReference>
<reference evidence="1 2" key="1">
    <citation type="submission" date="2022-07" db="EMBL/GenBank/DDBJ databases">
        <title>Genome sequence of Terrisporobacter mayombei DSM6539.</title>
        <authorList>
            <person name="Boeer T."/>
            <person name="Bengelsdorf F.R."/>
            <person name="Daniel R."/>
            <person name="Poehlein A."/>
        </authorList>
    </citation>
    <scope>NUCLEOTIDE SEQUENCE [LARGE SCALE GENOMIC DNA]</scope>
    <source>
        <strain evidence="1 2">DSM 6539</strain>
    </source>
</reference>